<dbReference type="OrthoDB" id="1432234at2"/>
<keyword evidence="2" id="KW-1185">Reference proteome</keyword>
<dbReference type="STRING" id="1913577.LPB144_03880"/>
<dbReference type="SUPFAM" id="SSF160574">
    <property type="entry name" value="BT0923-like"/>
    <property type="match status" value="1"/>
</dbReference>
<gene>
    <name evidence="1" type="ORF">LPB144_03880</name>
</gene>
<evidence type="ECO:0008006" key="3">
    <source>
        <dbReference type="Google" id="ProtNLM"/>
    </source>
</evidence>
<dbReference type="Proteomes" id="UP000182510">
    <property type="component" value="Chromosome"/>
</dbReference>
<evidence type="ECO:0000313" key="2">
    <source>
        <dbReference type="Proteomes" id="UP000182510"/>
    </source>
</evidence>
<proteinExistence type="predicted"/>
<reference evidence="1 2" key="1">
    <citation type="submission" date="2016-11" db="EMBL/GenBank/DDBJ databases">
        <title>Gramella sp. LPB0144 isolated from marine environment.</title>
        <authorList>
            <person name="Kim E."/>
            <person name="Yi H."/>
        </authorList>
    </citation>
    <scope>NUCLEOTIDE SEQUENCE [LARGE SCALE GENOMIC DNA]</scope>
    <source>
        <strain evidence="1 2">LPB0144</strain>
    </source>
</reference>
<dbReference type="RefSeq" id="WP_072552254.1">
    <property type="nucleotide sequence ID" value="NZ_CP018153.1"/>
</dbReference>
<dbReference type="EMBL" id="CP018153">
    <property type="protein sequence ID" value="APG59600.1"/>
    <property type="molecule type" value="Genomic_DNA"/>
</dbReference>
<dbReference type="KEGG" id="grl:LPB144_03880"/>
<organism evidence="1 2">
    <name type="scientific">Christiangramia salexigens</name>
    <dbReference type="NCBI Taxonomy" id="1913577"/>
    <lineage>
        <taxon>Bacteria</taxon>
        <taxon>Pseudomonadati</taxon>
        <taxon>Bacteroidota</taxon>
        <taxon>Flavobacteriia</taxon>
        <taxon>Flavobacteriales</taxon>
        <taxon>Flavobacteriaceae</taxon>
        <taxon>Christiangramia</taxon>
    </lineage>
</organism>
<accession>A0A1L3J3B9</accession>
<evidence type="ECO:0000313" key="1">
    <source>
        <dbReference type="EMBL" id="APG59600.1"/>
    </source>
</evidence>
<protein>
    <recommendedName>
        <fullName evidence="3">Nicotinate-nucleotide adenylyltransferase</fullName>
    </recommendedName>
</protein>
<name>A0A1L3J3B9_9FLAO</name>
<dbReference type="AlphaFoldDB" id="A0A1L3J3B9"/>
<sequence>MKKFILLILVAGWVLNSYSQEVIHLEEAEVTFTPSAKIILNDLADGRVIVKENYARQFESNAIKFLVENFDIYGFMRANKSGDFDEYLVTVKSKKGYLRANYDSDGSLVSTFQKFKNIPLPKSIRDQVFASYNTWELTNTAYIAKSQGTQIDDEKYIVTLRKGNMKEKIKISPDKVTGTGVASIEK</sequence>